<dbReference type="GO" id="GO:0005886">
    <property type="term" value="C:plasma membrane"/>
    <property type="evidence" value="ECO:0007669"/>
    <property type="project" value="TreeGrafter"/>
</dbReference>
<feature type="transmembrane region" description="Helical" evidence="8">
    <location>
        <begin position="225"/>
        <end position="243"/>
    </location>
</feature>
<accession>A0A815THH2</accession>
<feature type="transmembrane region" description="Helical" evidence="8">
    <location>
        <begin position="122"/>
        <end position="144"/>
    </location>
</feature>
<reference evidence="11" key="1">
    <citation type="submission" date="2021-02" db="EMBL/GenBank/DDBJ databases">
        <authorList>
            <person name="Nowell W R."/>
        </authorList>
    </citation>
    <scope>NUCLEOTIDE SEQUENCE</scope>
</reference>
<dbReference type="InterPro" id="IPR000276">
    <property type="entry name" value="GPCR_Rhodpsn"/>
</dbReference>
<evidence type="ECO:0000256" key="5">
    <source>
        <dbReference type="ARBA" id="ARBA00023136"/>
    </source>
</evidence>
<feature type="transmembrane region" description="Helical" evidence="8">
    <location>
        <begin position="263"/>
        <end position="285"/>
    </location>
</feature>
<evidence type="ECO:0000313" key="11">
    <source>
        <dbReference type="EMBL" id="CAF1503036.1"/>
    </source>
</evidence>
<keyword evidence="2 8" id="KW-0812">Transmembrane</keyword>
<protein>
    <recommendedName>
        <fullName evidence="9">G-protein coupled receptors family 1 profile domain-containing protein</fullName>
    </recommendedName>
</protein>
<name>A0A815THH2_9BILA</name>
<feature type="domain" description="G-protein coupled receptors family 1 profile" evidence="9">
    <location>
        <begin position="25"/>
        <end position="282"/>
    </location>
</feature>
<evidence type="ECO:0000256" key="2">
    <source>
        <dbReference type="ARBA" id="ARBA00022692"/>
    </source>
</evidence>
<evidence type="ECO:0000313" key="10">
    <source>
        <dbReference type="EMBL" id="CAF1222771.1"/>
    </source>
</evidence>
<evidence type="ECO:0000313" key="12">
    <source>
        <dbReference type="Proteomes" id="UP000663870"/>
    </source>
</evidence>
<evidence type="ECO:0000256" key="8">
    <source>
        <dbReference type="SAM" id="Phobius"/>
    </source>
</evidence>
<dbReference type="SUPFAM" id="SSF81321">
    <property type="entry name" value="Family A G protein-coupled receptor-like"/>
    <property type="match status" value="1"/>
</dbReference>
<evidence type="ECO:0000259" key="9">
    <source>
        <dbReference type="PROSITE" id="PS50262"/>
    </source>
</evidence>
<keyword evidence="3 8" id="KW-1133">Transmembrane helix</keyword>
<feature type="transmembrane region" description="Helical" evidence="8">
    <location>
        <begin position="46"/>
        <end position="67"/>
    </location>
</feature>
<dbReference type="Proteomes" id="UP000663870">
    <property type="component" value="Unassembled WGS sequence"/>
</dbReference>
<evidence type="ECO:0000256" key="1">
    <source>
        <dbReference type="ARBA" id="ARBA00004141"/>
    </source>
</evidence>
<organism evidence="11 12">
    <name type="scientific">Rotaria sordida</name>
    <dbReference type="NCBI Taxonomy" id="392033"/>
    <lineage>
        <taxon>Eukaryota</taxon>
        <taxon>Metazoa</taxon>
        <taxon>Spiralia</taxon>
        <taxon>Gnathifera</taxon>
        <taxon>Rotifera</taxon>
        <taxon>Eurotatoria</taxon>
        <taxon>Bdelloidea</taxon>
        <taxon>Philodinida</taxon>
        <taxon>Philodinidae</taxon>
        <taxon>Rotaria</taxon>
    </lineage>
</organism>
<dbReference type="AlphaFoldDB" id="A0A815THH2"/>
<keyword evidence="7" id="KW-0807">Transducer</keyword>
<dbReference type="Pfam" id="PF00001">
    <property type="entry name" value="7tm_1"/>
    <property type="match status" value="1"/>
</dbReference>
<feature type="transmembrane region" description="Helical" evidence="8">
    <location>
        <begin position="12"/>
        <end position="34"/>
    </location>
</feature>
<comment type="caution">
    <text evidence="11">The sequence shown here is derived from an EMBL/GenBank/DDBJ whole genome shotgun (WGS) entry which is preliminary data.</text>
</comment>
<keyword evidence="4" id="KW-0297">G-protein coupled receptor</keyword>
<dbReference type="PANTHER" id="PTHR24243">
    <property type="entry name" value="G-PROTEIN COUPLED RECEPTOR"/>
    <property type="match status" value="1"/>
</dbReference>
<dbReference type="EMBL" id="CAJNOH010001487">
    <property type="protein sequence ID" value="CAF1222771.1"/>
    <property type="molecule type" value="Genomic_DNA"/>
</dbReference>
<dbReference type="Gene3D" id="1.20.1070.10">
    <property type="entry name" value="Rhodopsin 7-helix transmembrane proteins"/>
    <property type="match status" value="1"/>
</dbReference>
<dbReference type="InterPro" id="IPR017452">
    <property type="entry name" value="GPCR_Rhodpsn_7TM"/>
</dbReference>
<evidence type="ECO:0000256" key="4">
    <source>
        <dbReference type="ARBA" id="ARBA00023040"/>
    </source>
</evidence>
<gene>
    <name evidence="11" type="ORF">JXQ802_LOCUS40537</name>
    <name evidence="10" type="ORF">PYM288_LOCUS25961</name>
</gene>
<dbReference type="PANTHER" id="PTHR24243:SF233">
    <property type="entry name" value="THYROTROPIN-RELEASING HORMONE RECEPTOR"/>
    <property type="match status" value="1"/>
</dbReference>
<sequence>MSVLQAVIQLSFWGPIILFTIGVPSVILNVIIFIGVKTFRQSPSSYYIVTQSLFDFGSLLLVFLQIFPSTSINRSSISCKLIIFFSRIVAPCALSFLGLAAFDRWACTSRSARIRKLSSIRIAHCIVSITVIFWSLVSILYLIFYDLIPPTYTCGLTNDLFQKITNFFLAPILGAIFPLIILIVFGILTYRNLHLMTTINGQQQSVPTRLSIWERQITRMMIIQTLLNVSCTLPQCIFLIYTIATVQQRAMKSLNQIYIEYLLAQLCGYIVSLDFASSFYIYFLSSSRFRQTTKMYLKRLLHLGNDQVTPFNISASTLPVTATKTHYRQN</sequence>
<dbReference type="Proteomes" id="UP000663854">
    <property type="component" value="Unassembled WGS sequence"/>
</dbReference>
<comment type="subcellular location">
    <subcellularLocation>
        <location evidence="1">Membrane</location>
        <topology evidence="1">Multi-pass membrane protein</topology>
    </subcellularLocation>
</comment>
<dbReference type="GO" id="GO:0004930">
    <property type="term" value="F:G protein-coupled receptor activity"/>
    <property type="evidence" value="ECO:0007669"/>
    <property type="project" value="UniProtKB-KW"/>
</dbReference>
<dbReference type="EMBL" id="CAJNOL010002465">
    <property type="protein sequence ID" value="CAF1503036.1"/>
    <property type="molecule type" value="Genomic_DNA"/>
</dbReference>
<evidence type="ECO:0000256" key="6">
    <source>
        <dbReference type="ARBA" id="ARBA00023170"/>
    </source>
</evidence>
<feature type="transmembrane region" description="Helical" evidence="8">
    <location>
        <begin position="164"/>
        <end position="188"/>
    </location>
</feature>
<dbReference type="PROSITE" id="PS50262">
    <property type="entry name" value="G_PROTEIN_RECEP_F1_2"/>
    <property type="match status" value="1"/>
</dbReference>
<evidence type="ECO:0000256" key="3">
    <source>
        <dbReference type="ARBA" id="ARBA00022989"/>
    </source>
</evidence>
<keyword evidence="6" id="KW-0675">Receptor</keyword>
<evidence type="ECO:0000256" key="7">
    <source>
        <dbReference type="ARBA" id="ARBA00023224"/>
    </source>
</evidence>
<keyword evidence="12" id="KW-1185">Reference proteome</keyword>
<feature type="transmembrane region" description="Helical" evidence="8">
    <location>
        <begin position="82"/>
        <end position="102"/>
    </location>
</feature>
<proteinExistence type="predicted"/>
<keyword evidence="5 8" id="KW-0472">Membrane</keyword>